<evidence type="ECO:0000256" key="4">
    <source>
        <dbReference type="ARBA" id="ARBA00022898"/>
    </source>
</evidence>
<dbReference type="EMBL" id="PZJJ01000023">
    <property type="protein sequence ID" value="PTL38174.1"/>
    <property type="molecule type" value="Genomic_DNA"/>
</dbReference>
<dbReference type="Gene3D" id="3.20.10.10">
    <property type="entry name" value="D-amino Acid Aminotransferase, subunit A, domain 2"/>
    <property type="match status" value="1"/>
</dbReference>
<evidence type="ECO:0000256" key="3">
    <source>
        <dbReference type="ARBA" id="ARBA00011738"/>
    </source>
</evidence>
<dbReference type="InterPro" id="IPR001544">
    <property type="entry name" value="Aminotrans_IV"/>
</dbReference>
<evidence type="ECO:0000256" key="2">
    <source>
        <dbReference type="ARBA" id="ARBA00009320"/>
    </source>
</evidence>
<proteinExistence type="inferred from homology"/>
<dbReference type="PANTHER" id="PTHR42743">
    <property type="entry name" value="AMINO-ACID AMINOTRANSFERASE"/>
    <property type="match status" value="1"/>
</dbReference>
<dbReference type="Gene3D" id="3.30.470.10">
    <property type="match status" value="1"/>
</dbReference>
<dbReference type="GO" id="GO:0008652">
    <property type="term" value="P:amino acid biosynthetic process"/>
    <property type="evidence" value="ECO:0007669"/>
    <property type="project" value="UniProtKB-ARBA"/>
</dbReference>
<comment type="cofactor">
    <cofactor evidence="1">
        <name>pyridoxal 5'-phosphate</name>
        <dbReference type="ChEBI" id="CHEBI:597326"/>
    </cofactor>
</comment>
<keyword evidence="4" id="KW-0663">Pyridoxal phosphate</keyword>
<comment type="subunit">
    <text evidence="3">Homodimer.</text>
</comment>
<dbReference type="FunFam" id="3.20.10.10:FF:000002">
    <property type="entry name" value="D-alanine aminotransferase"/>
    <property type="match status" value="1"/>
</dbReference>
<dbReference type="RefSeq" id="WP_107585633.1">
    <property type="nucleotide sequence ID" value="NZ_PZJJ01000023.1"/>
</dbReference>
<evidence type="ECO:0000313" key="5">
    <source>
        <dbReference type="EMBL" id="PTL38174.1"/>
    </source>
</evidence>
<accession>A0A2T4U447</accession>
<dbReference type="InterPro" id="IPR036038">
    <property type="entry name" value="Aminotransferase-like"/>
</dbReference>
<comment type="caution">
    <text evidence="5">The sequence shown here is derived from an EMBL/GenBank/DDBJ whole genome shotgun (WGS) entry which is preliminary data.</text>
</comment>
<dbReference type="OrthoDB" id="9805628at2"/>
<dbReference type="SUPFAM" id="SSF56752">
    <property type="entry name" value="D-aminoacid aminotransferase-like PLP-dependent enzymes"/>
    <property type="match status" value="1"/>
</dbReference>
<dbReference type="GO" id="GO:0016829">
    <property type="term" value="F:lyase activity"/>
    <property type="evidence" value="ECO:0007669"/>
    <property type="project" value="UniProtKB-KW"/>
</dbReference>
<comment type="similarity">
    <text evidence="2">Belongs to the class-IV pyridoxal-phosphate-dependent aminotransferase family.</text>
</comment>
<evidence type="ECO:0000313" key="6">
    <source>
        <dbReference type="Proteomes" id="UP000240509"/>
    </source>
</evidence>
<dbReference type="AlphaFoldDB" id="A0A2T4U447"/>
<sequence length="292" mass="32890">MYLYVDGEIVPDRAAVISPYEHGFLYGAGLFETFRTYGGRPFLLKDHLTRLQEGAEEYGLCLPEDLEEEVHRAVAELLHTNELEDGYFRLNVSGGAEGIGLTAGVYENPRIIIYVKPLPPVQMQEKKLQTLKIRRNTPEGSVRRKSHHYMNNILAKRETGASGNVEGLFLTEKNRLSEGTVSNLFFVKQKTIHTPDTSCSCLPGVTSRFVRELASALGYTVKEGSFYPKHMWNADEIFVTNSIQEIVSVFSWDDRPFPGKEGKITRELQSAYREAVQLVKKQPGKQGEGSNE</sequence>
<keyword evidence="6" id="KW-1185">Reference proteome</keyword>
<evidence type="ECO:0000256" key="1">
    <source>
        <dbReference type="ARBA" id="ARBA00001933"/>
    </source>
</evidence>
<protein>
    <submittedName>
        <fullName evidence="5">4-amino-4-deoxychorismate lyase</fullName>
    </submittedName>
</protein>
<gene>
    <name evidence="5" type="ORF">C6Y45_12855</name>
</gene>
<dbReference type="Pfam" id="PF01063">
    <property type="entry name" value="Aminotran_4"/>
    <property type="match status" value="1"/>
</dbReference>
<dbReference type="Proteomes" id="UP000240509">
    <property type="component" value="Unassembled WGS sequence"/>
</dbReference>
<organism evidence="5 6">
    <name type="scientific">Alkalicoccus saliphilus</name>
    <dbReference type="NCBI Taxonomy" id="200989"/>
    <lineage>
        <taxon>Bacteria</taxon>
        <taxon>Bacillati</taxon>
        <taxon>Bacillota</taxon>
        <taxon>Bacilli</taxon>
        <taxon>Bacillales</taxon>
        <taxon>Bacillaceae</taxon>
        <taxon>Alkalicoccus</taxon>
    </lineage>
</organism>
<dbReference type="InterPro" id="IPR050571">
    <property type="entry name" value="Class-IV_PLP-Dep_Aminotrnsfr"/>
</dbReference>
<dbReference type="GO" id="GO:0046394">
    <property type="term" value="P:carboxylic acid biosynthetic process"/>
    <property type="evidence" value="ECO:0007669"/>
    <property type="project" value="UniProtKB-ARBA"/>
</dbReference>
<name>A0A2T4U447_9BACI</name>
<keyword evidence="5" id="KW-0456">Lyase</keyword>
<dbReference type="GO" id="GO:0005829">
    <property type="term" value="C:cytosol"/>
    <property type="evidence" value="ECO:0007669"/>
    <property type="project" value="TreeGrafter"/>
</dbReference>
<dbReference type="InterPro" id="IPR043132">
    <property type="entry name" value="BCAT-like_C"/>
</dbReference>
<dbReference type="NCBIfam" id="NF005800">
    <property type="entry name" value="PRK07650.1"/>
    <property type="match status" value="1"/>
</dbReference>
<dbReference type="CDD" id="cd00449">
    <property type="entry name" value="PLPDE_IV"/>
    <property type="match status" value="1"/>
</dbReference>
<dbReference type="InterPro" id="IPR043131">
    <property type="entry name" value="BCAT-like_N"/>
</dbReference>
<reference evidence="5 6" key="1">
    <citation type="submission" date="2018-03" db="EMBL/GenBank/DDBJ databases">
        <title>Alkalicoccus saliphilus sp. nov., isolated from a mineral pool.</title>
        <authorList>
            <person name="Zhao B."/>
        </authorList>
    </citation>
    <scope>NUCLEOTIDE SEQUENCE [LARGE SCALE GENOMIC DNA]</scope>
    <source>
        <strain evidence="5 6">6AG</strain>
    </source>
</reference>
<dbReference type="PANTHER" id="PTHR42743:SF11">
    <property type="entry name" value="AMINODEOXYCHORISMATE LYASE"/>
    <property type="match status" value="1"/>
</dbReference>